<comment type="caution">
    <text evidence="4">The sequence shown here is derived from an EMBL/GenBank/DDBJ whole genome shotgun (WGS) entry which is preliminary data.</text>
</comment>
<name>A0A419F1S1_9BACT</name>
<dbReference type="PANTHER" id="PTHR43080:SF2">
    <property type="entry name" value="CBS DOMAIN-CONTAINING PROTEIN"/>
    <property type="match status" value="1"/>
</dbReference>
<gene>
    <name evidence="4" type="ORF">C4532_06960</name>
</gene>
<evidence type="ECO:0000256" key="2">
    <source>
        <dbReference type="PROSITE-ProRule" id="PRU00703"/>
    </source>
</evidence>
<dbReference type="CDD" id="cd04586">
    <property type="entry name" value="CBS_pair_BON_assoc"/>
    <property type="match status" value="1"/>
</dbReference>
<accession>A0A419F1S1</accession>
<evidence type="ECO:0000256" key="1">
    <source>
        <dbReference type="ARBA" id="ARBA00023122"/>
    </source>
</evidence>
<dbReference type="Pfam" id="PF00571">
    <property type="entry name" value="CBS"/>
    <property type="match status" value="2"/>
</dbReference>
<evidence type="ECO:0000313" key="5">
    <source>
        <dbReference type="Proteomes" id="UP000285961"/>
    </source>
</evidence>
<feature type="domain" description="CBS" evidence="3">
    <location>
        <begin position="8"/>
        <end position="64"/>
    </location>
</feature>
<sequence>MLLAKDIMTRDVVAIHHSASIRELSKLLTEKGITGVPVIDDEERIVGMVSMRDVIREEVRGLEANLEYQDIYELFSSALNTEEAEGVAVKHLWVEEIMSRNIQTVTESTPVPEVCKVMYERNIHRVPVIRDGKVVGLVTAMDVVRTVIEGRQIG</sequence>
<dbReference type="AlphaFoldDB" id="A0A419F1S1"/>
<feature type="domain" description="CBS" evidence="3">
    <location>
        <begin position="98"/>
        <end position="153"/>
    </location>
</feature>
<evidence type="ECO:0000259" key="3">
    <source>
        <dbReference type="PROSITE" id="PS51371"/>
    </source>
</evidence>
<evidence type="ECO:0000313" key="4">
    <source>
        <dbReference type="EMBL" id="RJP71843.1"/>
    </source>
</evidence>
<dbReference type="PROSITE" id="PS51371">
    <property type="entry name" value="CBS"/>
    <property type="match status" value="2"/>
</dbReference>
<dbReference type="EMBL" id="QZKI01000054">
    <property type="protein sequence ID" value="RJP71843.1"/>
    <property type="molecule type" value="Genomic_DNA"/>
</dbReference>
<proteinExistence type="predicted"/>
<reference evidence="4 5" key="1">
    <citation type="journal article" date="2017" name="ISME J.">
        <title>Energy and carbon metabolisms in a deep terrestrial subsurface fluid microbial community.</title>
        <authorList>
            <person name="Momper L."/>
            <person name="Jungbluth S.P."/>
            <person name="Lee M.D."/>
            <person name="Amend J.P."/>
        </authorList>
    </citation>
    <scope>NUCLEOTIDE SEQUENCE [LARGE SCALE GENOMIC DNA]</scope>
    <source>
        <strain evidence="4">SURF_17</strain>
    </source>
</reference>
<organism evidence="4 5">
    <name type="scientific">Candidatus Abyssobacteria bacterium SURF_17</name>
    <dbReference type="NCBI Taxonomy" id="2093361"/>
    <lineage>
        <taxon>Bacteria</taxon>
        <taxon>Pseudomonadati</taxon>
        <taxon>Candidatus Hydrogenedentota</taxon>
        <taxon>Candidatus Abyssobacteria</taxon>
    </lineage>
</organism>
<protein>
    <submittedName>
        <fullName evidence="4">CBS domain-containing protein</fullName>
    </submittedName>
</protein>
<dbReference type="PANTHER" id="PTHR43080">
    <property type="entry name" value="CBS DOMAIN-CONTAINING PROTEIN CBSX3, MITOCHONDRIAL"/>
    <property type="match status" value="1"/>
</dbReference>
<dbReference type="InterPro" id="IPR046342">
    <property type="entry name" value="CBS_dom_sf"/>
</dbReference>
<dbReference type="Proteomes" id="UP000285961">
    <property type="component" value="Unassembled WGS sequence"/>
</dbReference>
<dbReference type="SUPFAM" id="SSF54631">
    <property type="entry name" value="CBS-domain pair"/>
    <property type="match status" value="1"/>
</dbReference>
<dbReference type="InterPro" id="IPR051257">
    <property type="entry name" value="Diverse_CBS-Domain"/>
</dbReference>
<keyword evidence="1 2" id="KW-0129">CBS domain</keyword>
<dbReference type="SMART" id="SM00116">
    <property type="entry name" value="CBS"/>
    <property type="match status" value="2"/>
</dbReference>
<dbReference type="Gene3D" id="3.10.580.10">
    <property type="entry name" value="CBS-domain"/>
    <property type="match status" value="1"/>
</dbReference>
<dbReference type="InterPro" id="IPR000644">
    <property type="entry name" value="CBS_dom"/>
</dbReference>